<evidence type="ECO:0000256" key="1">
    <source>
        <dbReference type="SAM" id="MobiDB-lite"/>
    </source>
</evidence>
<feature type="compositionally biased region" description="Low complexity" evidence="1">
    <location>
        <begin position="19"/>
        <end position="32"/>
    </location>
</feature>
<feature type="compositionally biased region" description="Basic residues" evidence="1">
    <location>
        <begin position="1"/>
        <end position="18"/>
    </location>
</feature>
<dbReference type="OMA" id="RQPCITM"/>
<dbReference type="OrthoDB" id="5872154at2759"/>
<evidence type="ECO:0000313" key="2">
    <source>
        <dbReference type="EMBL" id="EGC41328.1"/>
    </source>
</evidence>
<proteinExistence type="predicted"/>
<gene>
    <name evidence="2" type="ORF">HCEG_00690</name>
</gene>
<accession>F0U5I0</accession>
<sequence>MGFDRWKKRLSGLGKKKPASQASASYSGPSSPRDATQQNVSPYPNNVPHPAVAENPPPALQQAAGQTTKAIAWPLTHPVLPEENVQALIFYHTIKSAVSGEVNCWTYISKGLAQVGQKEIVFTIRRRANELEDNLPSAPFQWIKFVYSAAKNGQTVEEFQRTEFHSPSFLDRPDFKWIVYCPAHPIADIPASYFPLEWLQVIPLIAPEAEVAQRYGIMRALGHLGAQERWFPFPPWIDRDRQPCITMANMVGTMKESLPLVIVRGVSALKRGMDIVLHVPQGCALYLKEALAQFQLEHVFALDSTPHKDADSGLLWSNTDTEPRGYAAGTSNAFMITNPTWASLRQHIEQSTSTNIALPSGLHFILEFGHSTPTRSNGPFPGPPVAMPPSVTFPPEAGFVQYNPQNPVPESEKPAHVHCDHIVLLDNNITTAVDMDLVTNYIKSIEKVLDETVPKTIPLSASGGGKLLIEADVGGPDRDDVISREWVKMSFSPPYLNALPMDQIYDGVSRVPKPDIVTRTKFSLAFNVWGFRGPWSWAPAKTVNLGYPLQNPSLIASGILQYSYPYIDKVNYQKAPISQHFNVEIPALLDAPHPPILIGNPTFPIFFLTSTVPEIQVSSVQLSVKEDSSEKFRKANRQRHLLAFLYQVSFAALQSPDQPFSVQPFLTAMGTSADILIAPWKRHCGRSENDLKTLVLECGRCERSGIIENCVFGGSFFG</sequence>
<protein>
    <submittedName>
        <fullName evidence="2">Uncharacterized protein</fullName>
    </submittedName>
</protein>
<feature type="compositionally biased region" description="Polar residues" evidence="1">
    <location>
        <begin position="33"/>
        <end position="44"/>
    </location>
</feature>
<name>F0U5I0_AJEC8</name>
<evidence type="ECO:0000313" key="3">
    <source>
        <dbReference type="Proteomes" id="UP000008142"/>
    </source>
</evidence>
<dbReference type="AlphaFoldDB" id="F0U5I0"/>
<organism evidence="3">
    <name type="scientific">Ajellomyces capsulatus (strain H88)</name>
    <name type="common">Darling's disease fungus</name>
    <name type="synonym">Histoplasma capsulatum</name>
    <dbReference type="NCBI Taxonomy" id="544711"/>
    <lineage>
        <taxon>Eukaryota</taxon>
        <taxon>Fungi</taxon>
        <taxon>Dikarya</taxon>
        <taxon>Ascomycota</taxon>
        <taxon>Pezizomycotina</taxon>
        <taxon>Eurotiomycetes</taxon>
        <taxon>Eurotiomycetidae</taxon>
        <taxon>Onygenales</taxon>
        <taxon>Ajellomycetaceae</taxon>
        <taxon>Histoplasma</taxon>
    </lineage>
</organism>
<dbReference type="STRING" id="544711.F0U5I0"/>
<feature type="region of interest" description="Disordered" evidence="1">
    <location>
        <begin position="1"/>
        <end position="63"/>
    </location>
</feature>
<dbReference type="Proteomes" id="UP000008142">
    <property type="component" value="Unassembled WGS sequence"/>
</dbReference>
<reference evidence="3" key="1">
    <citation type="submission" date="2008-07" db="EMBL/GenBank/DDBJ databases">
        <title>Annotation of Ajellomyces capsulatus strain H88.</title>
        <authorList>
            <person name="Champion M."/>
            <person name="Cuomo C."/>
            <person name="Ma L.-J."/>
            <person name="Henn M.R."/>
            <person name="Sil A."/>
            <person name="Goldman B."/>
            <person name="Young S.K."/>
            <person name="Kodira C.D."/>
            <person name="Zeng Q."/>
            <person name="Koehrsen M."/>
            <person name="Alvarado L."/>
            <person name="Berlin A."/>
            <person name="Borenstein D."/>
            <person name="Chen Z."/>
            <person name="Engels R."/>
            <person name="Freedman E."/>
            <person name="Gellesch M."/>
            <person name="Goldberg J."/>
            <person name="Griggs A."/>
            <person name="Gujja S."/>
            <person name="Heiman D."/>
            <person name="Hepburn T."/>
            <person name="Howarth C."/>
            <person name="Jen D."/>
            <person name="Larson L."/>
            <person name="Lewis B."/>
            <person name="Mehta T."/>
            <person name="Park D."/>
            <person name="Pearson M."/>
            <person name="Roberts A."/>
            <person name="Saif S."/>
            <person name="Shea T."/>
            <person name="Shenoy N."/>
            <person name="Sisk P."/>
            <person name="Stolte C."/>
            <person name="Sykes S."/>
            <person name="Walk T."/>
            <person name="White J."/>
            <person name="Yandava C."/>
            <person name="Klein B."/>
            <person name="McEwen J.G."/>
            <person name="Puccia R."/>
            <person name="Goldman G.H."/>
            <person name="Felipe M.S."/>
            <person name="Nino-Vega G."/>
            <person name="San-Blas G."/>
            <person name="Taylor J."/>
            <person name="Mendoza L."/>
            <person name="Galagan J."/>
            <person name="Nusbaum C."/>
            <person name="Birren B."/>
        </authorList>
    </citation>
    <scope>NUCLEOTIDE SEQUENCE [LARGE SCALE GENOMIC DNA]</scope>
    <source>
        <strain evidence="3">H88</strain>
    </source>
</reference>
<dbReference type="VEuPathDB" id="FungiDB:I7I53_07829"/>
<dbReference type="EMBL" id="DS990636">
    <property type="protein sequence ID" value="EGC41328.1"/>
    <property type="molecule type" value="Genomic_DNA"/>
</dbReference>
<dbReference type="HOGENOM" id="CLU_023515_0_0_1"/>